<dbReference type="EMBL" id="FPHD01000050">
    <property type="protein sequence ID" value="SFV59428.1"/>
    <property type="molecule type" value="Genomic_DNA"/>
</dbReference>
<dbReference type="PIRSF" id="PIRSF006221">
    <property type="entry name" value="Ketosamine-3-kinase"/>
    <property type="match status" value="1"/>
</dbReference>
<dbReference type="Pfam" id="PF03881">
    <property type="entry name" value="Fructosamin_kin"/>
    <property type="match status" value="1"/>
</dbReference>
<dbReference type="InterPro" id="IPR011009">
    <property type="entry name" value="Kinase-like_dom_sf"/>
</dbReference>
<reference evidence="1" key="1">
    <citation type="submission" date="2016-10" db="EMBL/GenBank/DDBJ databases">
        <authorList>
            <person name="de Groot N.N."/>
        </authorList>
    </citation>
    <scope>NUCLEOTIDE SEQUENCE</scope>
</reference>
<dbReference type="PANTHER" id="PTHR12149:SF8">
    <property type="entry name" value="PROTEIN-RIBULOSAMINE 3-KINASE"/>
    <property type="match status" value="1"/>
</dbReference>
<dbReference type="AlphaFoldDB" id="A0A1W1C0Q9"/>
<accession>A0A1W1C0Q9</accession>
<protein>
    <submittedName>
        <fullName evidence="1">Ribulosamine/erythrulosamine 3-kinase potentially involved in protein deglycation</fullName>
    </submittedName>
</protein>
<sequence length="284" mass="32897">MEHLQAELSQCLNQEICSIDFFSQGQIGDIYKVNTANNTYILKTSQPSDRLQIEADMLMDIKKYKIAVPEVYASSETYLLMDLIEEQSIGTEAEALAAARVLKDLHSVTNESRMYGYYYDTTIASFVQKNEQTQYNWGLFLGQMRIMPMAQVCYDKGQISHETVSRLERLCRDLYKRIDMSKITPSLLHGDLWQGNILFNMNSATLIDPALYFGDREIELAFIVMFHTFGKRFFDAYNEVHPLSNDFYETKVPLYQIYPLLVHTALYGSTYRGELEQVLKRLKV</sequence>
<name>A0A1W1C0Q9_9ZZZZ</name>
<organism evidence="1">
    <name type="scientific">hydrothermal vent metagenome</name>
    <dbReference type="NCBI Taxonomy" id="652676"/>
    <lineage>
        <taxon>unclassified sequences</taxon>
        <taxon>metagenomes</taxon>
        <taxon>ecological metagenomes</taxon>
    </lineage>
</organism>
<evidence type="ECO:0000313" key="1">
    <source>
        <dbReference type="EMBL" id="SFV59428.1"/>
    </source>
</evidence>
<dbReference type="PANTHER" id="PTHR12149">
    <property type="entry name" value="FRUCTOSAMINE 3 KINASE-RELATED PROTEIN"/>
    <property type="match status" value="1"/>
</dbReference>
<keyword evidence="1" id="KW-0808">Transferase</keyword>
<dbReference type="InterPro" id="IPR016477">
    <property type="entry name" value="Fructo-/Ketosamine-3-kinase"/>
</dbReference>
<dbReference type="SUPFAM" id="SSF56112">
    <property type="entry name" value="Protein kinase-like (PK-like)"/>
    <property type="match status" value="1"/>
</dbReference>
<proteinExistence type="predicted"/>
<dbReference type="Gene3D" id="3.90.1200.10">
    <property type="match status" value="1"/>
</dbReference>
<dbReference type="GO" id="GO:0016301">
    <property type="term" value="F:kinase activity"/>
    <property type="evidence" value="ECO:0007669"/>
    <property type="project" value="UniProtKB-KW"/>
</dbReference>
<dbReference type="Gene3D" id="3.30.200.20">
    <property type="entry name" value="Phosphorylase Kinase, domain 1"/>
    <property type="match status" value="1"/>
</dbReference>
<gene>
    <name evidence="1" type="ORF">MNB_SV-8-848</name>
</gene>
<keyword evidence="1" id="KW-0418">Kinase</keyword>